<comment type="similarity">
    <text evidence="2">Belongs to the GLE1 family.</text>
</comment>
<name>A0A5B7DZL6_PORTR</name>
<evidence type="ECO:0000256" key="12">
    <source>
        <dbReference type="ARBA" id="ARBA00030897"/>
    </source>
</evidence>
<gene>
    <name evidence="15" type="primary">GLE1</name>
    <name evidence="15" type="ORF">E2C01_019225</name>
</gene>
<dbReference type="GO" id="GO:0015031">
    <property type="term" value="P:protein transport"/>
    <property type="evidence" value="ECO:0007669"/>
    <property type="project" value="UniProtKB-KW"/>
</dbReference>
<evidence type="ECO:0000256" key="5">
    <source>
        <dbReference type="ARBA" id="ARBA00022927"/>
    </source>
</evidence>
<evidence type="ECO:0000256" key="8">
    <source>
        <dbReference type="ARBA" id="ARBA00023242"/>
    </source>
</evidence>
<dbReference type="InterPro" id="IPR012476">
    <property type="entry name" value="GLE1"/>
</dbReference>
<accession>A0A5B7DZL6</accession>
<reference evidence="15 16" key="1">
    <citation type="submission" date="2019-05" db="EMBL/GenBank/DDBJ databases">
        <title>Another draft genome of Portunus trituberculatus and its Hox gene families provides insights of decapod evolution.</title>
        <authorList>
            <person name="Jeong J.-H."/>
            <person name="Song I."/>
            <person name="Kim S."/>
            <person name="Choi T."/>
            <person name="Kim D."/>
            <person name="Ryu S."/>
            <person name="Kim W."/>
        </authorList>
    </citation>
    <scope>NUCLEOTIDE SEQUENCE [LARGE SCALE GENOMIC DNA]</scope>
    <source>
        <tissue evidence="15">Muscle</tissue>
    </source>
</reference>
<dbReference type="Gene3D" id="1.25.40.510">
    <property type="entry name" value="GLE1-like"/>
    <property type="match status" value="1"/>
</dbReference>
<keyword evidence="13" id="KW-0175">Coiled coil</keyword>
<evidence type="ECO:0000256" key="7">
    <source>
        <dbReference type="ARBA" id="ARBA00023132"/>
    </source>
</evidence>
<evidence type="ECO:0000256" key="14">
    <source>
        <dbReference type="SAM" id="MobiDB-lite"/>
    </source>
</evidence>
<comment type="caution">
    <text evidence="15">The sequence shown here is derived from an EMBL/GenBank/DDBJ whole genome shotgun (WGS) entry which is preliminary data.</text>
</comment>
<comment type="subcellular location">
    <subcellularLocation>
        <location evidence="1">Nucleus</location>
        <location evidence="1">Nuclear pore complex</location>
    </subcellularLocation>
</comment>
<keyword evidence="7" id="KW-0906">Nuclear pore complex</keyword>
<evidence type="ECO:0000256" key="9">
    <source>
        <dbReference type="ARBA" id="ARBA00024680"/>
    </source>
</evidence>
<dbReference type="OrthoDB" id="6363846at2759"/>
<sequence>MEDYFNVINALKNSKRLRHWDKPPEDYGPSNPEDSDYNRNGLKDVGDLSKVDFSRQFSFTTEVETKKECQEENKDEVPTDFQHSFCSAEEPSECDQLYVPTSLDIARKAFEQYKLNLLLEKLSLEKSYKEAIQRKTQQKQEAYLQCLNTIYAQHEKEVEKHHLVQQEKIKHEENLLRQQEEEAQTAVQRCKYVPTTACDAQLRLDGWLKEYTSQVSRQSSQLLEAVESARRQEAEQANLVQSLIAQLQASHVDFVAKQDIMYRLLKELEGSEINRNTEAHLNNTRSQVEGIINNFHQKPLSRMQIDEVYKTLQQGLTIVDSIIQKLESRKIEKANQEAERIQQENEKAKAAQLEMERQQQQAQREQERIQNEQKQQEENEAALENILANLKQKVDNFIEAPERLSKEQQWEVRRKATMANQINKDNHSINRDKLQKLLTEMRERKGEPDVLASFKNSVMSNIVKQVALQDALGASAYSWLLVELITFHPDLWDLFLYHLFKVCPPLMPGSQMGREGQISIEKLDQYYSQIGKYSTMYGFVLTRINKKQGSPIRAAAMGWEVVANVLSQPPLSGISGEVLLRFIQSFGFTLQETYRKQFVKLMEFIIKCYMPKIKEATEEGGQNCVILFENFLAEYKPNKVTQNPMIMKYM</sequence>
<feature type="region of interest" description="Disordered" evidence="14">
    <location>
        <begin position="19"/>
        <end position="41"/>
    </location>
</feature>
<dbReference type="GO" id="GO:0044614">
    <property type="term" value="C:nuclear pore cytoplasmic filaments"/>
    <property type="evidence" value="ECO:0007669"/>
    <property type="project" value="TreeGrafter"/>
</dbReference>
<evidence type="ECO:0000313" key="15">
    <source>
        <dbReference type="EMBL" id="MPC26094.1"/>
    </source>
</evidence>
<dbReference type="PANTHER" id="PTHR12960">
    <property type="entry name" value="GLE-1-RELATED"/>
    <property type="match status" value="1"/>
</dbReference>
<dbReference type="InterPro" id="IPR038506">
    <property type="entry name" value="GLE1-like_sf"/>
</dbReference>
<proteinExistence type="inferred from homology"/>
<keyword evidence="8" id="KW-0539">Nucleus</keyword>
<dbReference type="GO" id="GO:0005543">
    <property type="term" value="F:phospholipid binding"/>
    <property type="evidence" value="ECO:0007669"/>
    <property type="project" value="TreeGrafter"/>
</dbReference>
<dbReference type="Proteomes" id="UP000324222">
    <property type="component" value="Unassembled WGS sequence"/>
</dbReference>
<evidence type="ECO:0000256" key="4">
    <source>
        <dbReference type="ARBA" id="ARBA00022816"/>
    </source>
</evidence>
<evidence type="ECO:0000256" key="2">
    <source>
        <dbReference type="ARBA" id="ARBA00011056"/>
    </source>
</evidence>
<keyword evidence="3" id="KW-0813">Transport</keyword>
<evidence type="ECO:0000256" key="6">
    <source>
        <dbReference type="ARBA" id="ARBA00023010"/>
    </source>
</evidence>
<dbReference type="PANTHER" id="PTHR12960:SF0">
    <property type="entry name" value="MRNA EXPORT FACTOR GLE1"/>
    <property type="match status" value="1"/>
</dbReference>
<dbReference type="EMBL" id="VSRR010001554">
    <property type="protein sequence ID" value="MPC26094.1"/>
    <property type="molecule type" value="Genomic_DNA"/>
</dbReference>
<keyword evidence="4" id="KW-0509">mRNA transport</keyword>
<keyword evidence="5" id="KW-0653">Protein transport</keyword>
<dbReference type="GO" id="GO:0016973">
    <property type="term" value="P:poly(A)+ mRNA export from nucleus"/>
    <property type="evidence" value="ECO:0007669"/>
    <property type="project" value="InterPro"/>
</dbReference>
<feature type="compositionally biased region" description="Basic and acidic residues" evidence="14">
    <location>
        <begin position="364"/>
        <end position="377"/>
    </location>
</feature>
<protein>
    <recommendedName>
        <fullName evidence="10">mRNA export factor GLE1</fullName>
    </recommendedName>
    <alternativeName>
        <fullName evidence="12">GLE1 RNA export mediator</fullName>
    </alternativeName>
    <alternativeName>
        <fullName evidence="11">Nucleoporin GLE1</fullName>
    </alternativeName>
</protein>
<keyword evidence="6" id="KW-0811">Translocation</keyword>
<evidence type="ECO:0000256" key="3">
    <source>
        <dbReference type="ARBA" id="ARBA00022448"/>
    </source>
</evidence>
<dbReference type="GO" id="GO:0000822">
    <property type="term" value="F:inositol hexakisphosphate binding"/>
    <property type="evidence" value="ECO:0007669"/>
    <property type="project" value="TreeGrafter"/>
</dbReference>
<dbReference type="AlphaFoldDB" id="A0A5B7DZL6"/>
<feature type="region of interest" description="Disordered" evidence="14">
    <location>
        <begin position="353"/>
        <end position="377"/>
    </location>
</feature>
<evidence type="ECO:0000256" key="13">
    <source>
        <dbReference type="SAM" id="Coils"/>
    </source>
</evidence>
<keyword evidence="16" id="KW-1185">Reference proteome</keyword>
<evidence type="ECO:0000313" key="16">
    <source>
        <dbReference type="Proteomes" id="UP000324222"/>
    </source>
</evidence>
<comment type="function">
    <text evidence="9">Required for the export of mRNAs containing poly(A) tails from the nucleus into the cytoplasm. May be involved in the terminal step of the mRNA transport through the nuclear pore complex (NPC).</text>
</comment>
<evidence type="ECO:0000256" key="11">
    <source>
        <dbReference type="ARBA" id="ARBA00029983"/>
    </source>
</evidence>
<dbReference type="GO" id="GO:0005737">
    <property type="term" value="C:cytoplasm"/>
    <property type="evidence" value="ECO:0007669"/>
    <property type="project" value="TreeGrafter"/>
</dbReference>
<evidence type="ECO:0000256" key="10">
    <source>
        <dbReference type="ARBA" id="ARBA00026227"/>
    </source>
</evidence>
<dbReference type="Pfam" id="PF07817">
    <property type="entry name" value="GLE1"/>
    <property type="match status" value="1"/>
</dbReference>
<feature type="coiled-coil region" evidence="13">
    <location>
        <begin position="121"/>
        <end position="189"/>
    </location>
</feature>
<organism evidence="15 16">
    <name type="scientific">Portunus trituberculatus</name>
    <name type="common">Swimming crab</name>
    <name type="synonym">Neptunus trituberculatus</name>
    <dbReference type="NCBI Taxonomy" id="210409"/>
    <lineage>
        <taxon>Eukaryota</taxon>
        <taxon>Metazoa</taxon>
        <taxon>Ecdysozoa</taxon>
        <taxon>Arthropoda</taxon>
        <taxon>Crustacea</taxon>
        <taxon>Multicrustacea</taxon>
        <taxon>Malacostraca</taxon>
        <taxon>Eumalacostraca</taxon>
        <taxon>Eucarida</taxon>
        <taxon>Decapoda</taxon>
        <taxon>Pleocyemata</taxon>
        <taxon>Brachyura</taxon>
        <taxon>Eubrachyura</taxon>
        <taxon>Portunoidea</taxon>
        <taxon>Portunidae</taxon>
        <taxon>Portuninae</taxon>
        <taxon>Portunus</taxon>
    </lineage>
</organism>
<evidence type="ECO:0000256" key="1">
    <source>
        <dbReference type="ARBA" id="ARBA00004567"/>
    </source>
</evidence>
<dbReference type="GO" id="GO:0031369">
    <property type="term" value="F:translation initiation factor binding"/>
    <property type="evidence" value="ECO:0007669"/>
    <property type="project" value="TreeGrafter"/>
</dbReference>